<name>A0A6I8UF62_DROPS</name>
<dbReference type="Proteomes" id="UP000001819">
    <property type="component" value="Chromosome X"/>
</dbReference>
<protein>
    <submittedName>
        <fullName evidence="7">Very-long-chain 3-oxoacyl-CoA reductase-B</fullName>
    </submittedName>
</protein>
<dbReference type="Pfam" id="PF00106">
    <property type="entry name" value="adh_short"/>
    <property type="match status" value="1"/>
</dbReference>
<feature type="transmembrane region" description="Helical" evidence="5">
    <location>
        <begin position="6"/>
        <end position="24"/>
    </location>
</feature>
<dbReference type="GO" id="GO:0005783">
    <property type="term" value="C:endoplasmic reticulum"/>
    <property type="evidence" value="ECO:0007669"/>
    <property type="project" value="TreeGrafter"/>
</dbReference>
<dbReference type="RefSeq" id="XP_033240733.1">
    <property type="nucleotide sequence ID" value="XM_033384842.1"/>
</dbReference>
<dbReference type="InterPro" id="IPR002347">
    <property type="entry name" value="SDR_fam"/>
</dbReference>
<dbReference type="GO" id="GO:0016491">
    <property type="term" value="F:oxidoreductase activity"/>
    <property type="evidence" value="ECO:0007669"/>
    <property type="project" value="UniProtKB-KW"/>
</dbReference>
<evidence type="ECO:0000256" key="3">
    <source>
        <dbReference type="ARBA" id="ARBA00023002"/>
    </source>
</evidence>
<accession>Q29I25</accession>
<gene>
    <name evidence="7" type="primary">LOC4814472</name>
    <name evidence="7 8" type="synonym">spidey</name>
</gene>
<dbReference type="PANTHER" id="PTHR43899">
    <property type="entry name" value="RH59310P"/>
    <property type="match status" value="1"/>
</dbReference>
<dbReference type="FunFam" id="3.40.50.720:FF:000137">
    <property type="entry name" value="Hydroxysteroid (17-beta) dehydrogenase 3"/>
    <property type="match status" value="1"/>
</dbReference>
<dbReference type="InterPro" id="IPR051019">
    <property type="entry name" value="VLCFA-Steroid_DH"/>
</dbReference>
<dbReference type="PRINTS" id="PR00080">
    <property type="entry name" value="SDRFAMILY"/>
</dbReference>
<dbReference type="Bgee" id="FBgn0073025">
    <property type="expression patterns" value="Expressed in female reproductive system and 3 other cell types or tissues"/>
</dbReference>
<evidence type="ECO:0000256" key="2">
    <source>
        <dbReference type="ARBA" id="ARBA00022857"/>
    </source>
</evidence>
<dbReference type="PIRSF" id="PIRSF000126">
    <property type="entry name" value="11-beta-HSD1"/>
    <property type="match status" value="1"/>
</dbReference>
<dbReference type="PANTHER" id="PTHR43899:SF13">
    <property type="entry name" value="RH59310P"/>
    <property type="match status" value="1"/>
</dbReference>
<keyword evidence="6" id="KW-1185">Reference proteome</keyword>
<keyword evidence="3" id="KW-0560">Oxidoreductase</keyword>
<keyword evidence="5" id="KW-0812">Transmembrane</keyword>
<evidence type="ECO:0000256" key="4">
    <source>
        <dbReference type="RuleBase" id="RU000363"/>
    </source>
</evidence>
<dbReference type="AlphaFoldDB" id="A0A6I8UF62"/>
<dbReference type="KEGG" id="dpo:4814472"/>
<comment type="similarity">
    <text evidence="1 4">Belongs to the short-chain dehydrogenases/reductases (SDR) family.</text>
</comment>
<keyword evidence="2" id="KW-0521">NADP</keyword>
<dbReference type="InterPro" id="IPR036291">
    <property type="entry name" value="NAD(P)-bd_dom_sf"/>
</dbReference>
<dbReference type="Gene3D" id="3.40.50.720">
    <property type="entry name" value="NAD(P)-binding Rossmann-like Domain"/>
    <property type="match status" value="1"/>
</dbReference>
<evidence type="ECO:0000313" key="8">
    <source>
        <dbReference type="RefSeq" id="XP_033240733.1"/>
    </source>
</evidence>
<accession>A0A6I8UF62</accession>
<organism evidence="7">
    <name type="scientific">Drosophila pseudoobscura pseudoobscura</name>
    <name type="common">Fruit fly</name>
    <dbReference type="NCBI Taxonomy" id="46245"/>
    <lineage>
        <taxon>Eukaryota</taxon>
        <taxon>Metazoa</taxon>
        <taxon>Ecdysozoa</taxon>
        <taxon>Arthropoda</taxon>
        <taxon>Hexapoda</taxon>
        <taxon>Insecta</taxon>
        <taxon>Pterygota</taxon>
        <taxon>Neoptera</taxon>
        <taxon>Endopterygota</taxon>
        <taxon>Diptera</taxon>
        <taxon>Brachycera</taxon>
        <taxon>Muscomorpha</taxon>
        <taxon>Ephydroidea</taxon>
        <taxon>Drosophilidae</taxon>
        <taxon>Drosophila</taxon>
        <taxon>Sophophora</taxon>
    </lineage>
</organism>
<dbReference type="SUPFAM" id="SSF51735">
    <property type="entry name" value="NAD(P)-binding Rossmann-fold domains"/>
    <property type="match status" value="1"/>
</dbReference>
<evidence type="ECO:0000256" key="1">
    <source>
        <dbReference type="ARBA" id="ARBA00006484"/>
    </source>
</evidence>
<dbReference type="RefSeq" id="XP_001354528.2">
    <property type="nucleotide sequence ID" value="XM_001354492.4"/>
</dbReference>
<reference evidence="7" key="1">
    <citation type="submission" date="2022-04" db="UniProtKB">
        <authorList>
            <consortium name="RefSeq"/>
        </authorList>
    </citation>
    <scope>IDENTIFICATION</scope>
    <source>
        <strain evidence="7 8">MV-25-SWS-2005</strain>
        <strain evidence="7">MV2-25</strain>
        <tissue evidence="7 8">Whole body</tissue>
    </source>
</reference>
<dbReference type="OMA" id="LVAPGMM"/>
<keyword evidence="5" id="KW-1133">Transmembrane helix</keyword>
<keyword evidence="5" id="KW-0472">Membrane</keyword>
<dbReference type="CDD" id="cd05356">
    <property type="entry name" value="17beta-HSD1_like_SDR_c"/>
    <property type="match status" value="1"/>
</dbReference>
<evidence type="ECO:0000313" key="6">
    <source>
        <dbReference type="Proteomes" id="UP000001819"/>
    </source>
</evidence>
<evidence type="ECO:0000313" key="7">
    <source>
        <dbReference type="RefSeq" id="XP_001354528.2"/>
    </source>
</evidence>
<dbReference type="PRINTS" id="PR00081">
    <property type="entry name" value="GDHRDH"/>
</dbReference>
<dbReference type="GeneID" id="4814472"/>
<sequence length="320" mass="34776">MDENSHALSVLGGLAIGIVGFQFFRTVLPWIYANVVGPKVFGSTVKLAEMGEWAVVTGSTDGIGKAYAKELARKGLKLVLISRSLNKLNDVSKEIGDEFGVEVRVIDVDFTGGTEIYEKIREKTTGLDVGVLVNNVGISYSHPEYFLDCYNADPAFLNNIVAANVHSVTHMIALFLPVMIAKRKGVIINLSSTAGVIPNPLLSVYSATKAFVNKFSDDLQTEYKDHGILIQSVQPGFVATNMSKIRKASVFAPSPETYVKSALSTLGIASQTAGYLPHALLQLVIHFTEAVFGDQFARSLVLKNILGTRKRALRRLAKDQ</sequence>
<evidence type="ECO:0000256" key="5">
    <source>
        <dbReference type="SAM" id="Phobius"/>
    </source>
</evidence>
<proteinExistence type="inferred from homology"/>